<comment type="function">
    <text evidence="5">Modulates RecA activity.</text>
</comment>
<evidence type="ECO:0000259" key="8">
    <source>
        <dbReference type="Pfam" id="PF21982"/>
    </source>
</evidence>
<comment type="caution">
    <text evidence="9">The sequence shown here is derived from an EMBL/GenBank/DDBJ whole genome shotgun (WGS) entry which is preliminary data.</text>
</comment>
<evidence type="ECO:0000256" key="2">
    <source>
        <dbReference type="ARBA" id="ARBA00009695"/>
    </source>
</evidence>
<organism evidence="9 10">
    <name type="scientific">Hufsiella ginkgonis</name>
    <dbReference type="NCBI Taxonomy" id="2695274"/>
    <lineage>
        <taxon>Bacteria</taxon>
        <taxon>Pseudomonadati</taxon>
        <taxon>Bacteroidota</taxon>
        <taxon>Sphingobacteriia</taxon>
        <taxon>Sphingobacteriales</taxon>
        <taxon>Sphingobacteriaceae</taxon>
        <taxon>Hufsiella</taxon>
    </lineage>
</organism>
<dbReference type="Proteomes" id="UP000451233">
    <property type="component" value="Unassembled WGS sequence"/>
</dbReference>
<feature type="domain" description="RecX second three-helical" evidence="6">
    <location>
        <begin position="52"/>
        <end position="93"/>
    </location>
</feature>
<dbReference type="InterPro" id="IPR036388">
    <property type="entry name" value="WH-like_DNA-bd_sf"/>
</dbReference>
<evidence type="ECO:0000313" key="10">
    <source>
        <dbReference type="Proteomes" id="UP000451233"/>
    </source>
</evidence>
<gene>
    <name evidence="5" type="primary">recX</name>
    <name evidence="9" type="ORF">GS398_11655</name>
</gene>
<dbReference type="GO" id="GO:0005737">
    <property type="term" value="C:cytoplasm"/>
    <property type="evidence" value="ECO:0007669"/>
    <property type="project" value="UniProtKB-SubCell"/>
</dbReference>
<dbReference type="InterPro" id="IPR053924">
    <property type="entry name" value="RecX_HTH_2nd"/>
</dbReference>
<reference evidence="9 10" key="1">
    <citation type="submission" date="2019-11" db="EMBL/GenBank/DDBJ databases">
        <title>Pedobacter sp. HMF7056 Genome sequencing and assembly.</title>
        <authorList>
            <person name="Kang H."/>
            <person name="Kim H."/>
            <person name="Joh K."/>
        </authorList>
    </citation>
    <scope>NUCLEOTIDE SEQUENCE [LARGE SCALE GENOMIC DNA]</scope>
    <source>
        <strain evidence="9 10">HMF7056</strain>
    </source>
</reference>
<keyword evidence="4 5" id="KW-0963">Cytoplasm</keyword>
<dbReference type="InterPro" id="IPR003783">
    <property type="entry name" value="Regulatory_RecX"/>
</dbReference>
<evidence type="ECO:0000256" key="1">
    <source>
        <dbReference type="ARBA" id="ARBA00004496"/>
    </source>
</evidence>
<evidence type="ECO:0000259" key="6">
    <source>
        <dbReference type="Pfam" id="PF02631"/>
    </source>
</evidence>
<dbReference type="PANTHER" id="PTHR33602">
    <property type="entry name" value="REGULATORY PROTEIN RECX FAMILY PROTEIN"/>
    <property type="match status" value="1"/>
</dbReference>
<dbReference type="Gene3D" id="1.10.10.10">
    <property type="entry name" value="Winged helix-like DNA-binding domain superfamily/Winged helix DNA-binding domain"/>
    <property type="match status" value="3"/>
</dbReference>
<sequence>MPDPKLLTRIENYCVYRERAQQEVRDKLYEWGVFPSEVEATISALIEGNFLNEERFANAYASGKFRIKRWGKTKIKQGLKLRKVPDKLIAKALNGLDAREYEKTLKTLLEKKSFSIKEQSPLKRRYQLMQFAYGKGFESDLIVSAIEELDLQ</sequence>
<comment type="similarity">
    <text evidence="2 5">Belongs to the RecX family.</text>
</comment>
<evidence type="ECO:0000313" key="9">
    <source>
        <dbReference type="EMBL" id="MXV15963.1"/>
    </source>
</evidence>
<evidence type="ECO:0000256" key="3">
    <source>
        <dbReference type="ARBA" id="ARBA00018111"/>
    </source>
</evidence>
<comment type="subcellular location">
    <subcellularLocation>
        <location evidence="1 5">Cytoplasm</location>
    </subcellularLocation>
</comment>
<evidence type="ECO:0000259" key="7">
    <source>
        <dbReference type="Pfam" id="PF21981"/>
    </source>
</evidence>
<evidence type="ECO:0000256" key="4">
    <source>
        <dbReference type="ARBA" id="ARBA00022490"/>
    </source>
</evidence>
<dbReference type="HAMAP" id="MF_01114">
    <property type="entry name" value="RecX"/>
    <property type="match status" value="1"/>
</dbReference>
<dbReference type="AlphaFoldDB" id="A0A7K1XYE0"/>
<protein>
    <recommendedName>
        <fullName evidence="3 5">Regulatory protein RecX</fullName>
    </recommendedName>
</protein>
<dbReference type="Pfam" id="PF02631">
    <property type="entry name" value="RecX_HTH2"/>
    <property type="match status" value="1"/>
</dbReference>
<feature type="domain" description="RecX first three-helical" evidence="8">
    <location>
        <begin position="12"/>
        <end position="43"/>
    </location>
</feature>
<feature type="domain" description="RecX third three-helical" evidence="7">
    <location>
        <begin position="100"/>
        <end position="146"/>
    </location>
</feature>
<dbReference type="PANTHER" id="PTHR33602:SF1">
    <property type="entry name" value="REGULATORY PROTEIN RECX FAMILY PROTEIN"/>
    <property type="match status" value="1"/>
</dbReference>
<dbReference type="RefSeq" id="WP_160906927.1">
    <property type="nucleotide sequence ID" value="NZ_WVHS01000002.1"/>
</dbReference>
<dbReference type="Pfam" id="PF21981">
    <property type="entry name" value="RecX_HTH3"/>
    <property type="match status" value="1"/>
</dbReference>
<dbReference type="EMBL" id="WVHS01000002">
    <property type="protein sequence ID" value="MXV15963.1"/>
    <property type="molecule type" value="Genomic_DNA"/>
</dbReference>
<keyword evidence="10" id="KW-1185">Reference proteome</keyword>
<dbReference type="InterPro" id="IPR053925">
    <property type="entry name" value="RecX_HTH_3rd"/>
</dbReference>
<name>A0A7K1XYE0_9SPHI</name>
<dbReference type="InterPro" id="IPR053926">
    <property type="entry name" value="RecX_HTH_1st"/>
</dbReference>
<dbReference type="Pfam" id="PF21982">
    <property type="entry name" value="RecX_HTH1"/>
    <property type="match status" value="1"/>
</dbReference>
<proteinExistence type="inferred from homology"/>
<evidence type="ECO:0000256" key="5">
    <source>
        <dbReference type="HAMAP-Rule" id="MF_01114"/>
    </source>
</evidence>
<dbReference type="GO" id="GO:0006282">
    <property type="term" value="P:regulation of DNA repair"/>
    <property type="evidence" value="ECO:0007669"/>
    <property type="project" value="UniProtKB-UniRule"/>
</dbReference>
<accession>A0A7K1XYE0</accession>